<dbReference type="AlphaFoldDB" id="A0A8J3UNA5"/>
<dbReference type="Proteomes" id="UP000644610">
    <property type="component" value="Unassembled WGS sequence"/>
</dbReference>
<evidence type="ECO:0000256" key="1">
    <source>
        <dbReference type="SAM" id="MobiDB-lite"/>
    </source>
</evidence>
<feature type="compositionally biased region" description="Basic and acidic residues" evidence="1">
    <location>
        <begin position="24"/>
        <end position="47"/>
    </location>
</feature>
<feature type="region of interest" description="Disordered" evidence="1">
    <location>
        <begin position="21"/>
        <end position="62"/>
    </location>
</feature>
<organism evidence="2 3">
    <name type="scientific">Planotetraspora silvatica</name>
    <dbReference type="NCBI Taxonomy" id="234614"/>
    <lineage>
        <taxon>Bacteria</taxon>
        <taxon>Bacillati</taxon>
        <taxon>Actinomycetota</taxon>
        <taxon>Actinomycetes</taxon>
        <taxon>Streptosporangiales</taxon>
        <taxon>Streptosporangiaceae</taxon>
        <taxon>Planotetraspora</taxon>
    </lineage>
</organism>
<proteinExistence type="predicted"/>
<reference evidence="2" key="1">
    <citation type="submission" date="2021-01" db="EMBL/GenBank/DDBJ databases">
        <title>Whole genome shotgun sequence of Planotetraspora silvatica NBRC 100141.</title>
        <authorList>
            <person name="Komaki H."/>
            <person name="Tamura T."/>
        </authorList>
    </citation>
    <scope>NUCLEOTIDE SEQUENCE</scope>
    <source>
        <strain evidence="2">NBRC 100141</strain>
    </source>
</reference>
<evidence type="ECO:0000313" key="3">
    <source>
        <dbReference type="Proteomes" id="UP000644610"/>
    </source>
</evidence>
<dbReference type="EMBL" id="BOOQ01000038">
    <property type="protein sequence ID" value="GII49093.1"/>
    <property type="molecule type" value="Genomic_DNA"/>
</dbReference>
<evidence type="ECO:0000313" key="2">
    <source>
        <dbReference type="EMBL" id="GII49093.1"/>
    </source>
</evidence>
<gene>
    <name evidence="2" type="ORF">Psi02_55170</name>
</gene>
<accession>A0A8J3UNA5</accession>
<sequence>MPNGSGIFVPYGTSRVAAIPTGRVHRESPGAGSRDEQPADHGFEVRAKASGPAVDAASDGDRTRAVRDCPSQLWTRTVAQVRSVMSVTLGVILRFCKSTSQNESNSRLKRLL</sequence>
<protein>
    <submittedName>
        <fullName evidence="2">Uncharacterized protein</fullName>
    </submittedName>
</protein>
<keyword evidence="3" id="KW-1185">Reference proteome</keyword>
<name>A0A8J3UNA5_9ACTN</name>
<comment type="caution">
    <text evidence="2">The sequence shown here is derived from an EMBL/GenBank/DDBJ whole genome shotgun (WGS) entry which is preliminary data.</text>
</comment>